<keyword evidence="3" id="KW-1185">Reference proteome</keyword>
<evidence type="ECO:0008006" key="4">
    <source>
        <dbReference type="Google" id="ProtNLM"/>
    </source>
</evidence>
<evidence type="ECO:0000313" key="3">
    <source>
        <dbReference type="Proteomes" id="UP000199355"/>
    </source>
</evidence>
<organism evidence="2 3">
    <name type="scientific">Desulfovibrio legallii</name>
    <dbReference type="NCBI Taxonomy" id="571438"/>
    <lineage>
        <taxon>Bacteria</taxon>
        <taxon>Pseudomonadati</taxon>
        <taxon>Thermodesulfobacteriota</taxon>
        <taxon>Desulfovibrionia</taxon>
        <taxon>Desulfovibrionales</taxon>
        <taxon>Desulfovibrionaceae</taxon>
        <taxon>Desulfovibrio</taxon>
    </lineage>
</organism>
<dbReference type="OrthoDB" id="5458698at2"/>
<dbReference type="AlphaFoldDB" id="A0A1G7MBH2"/>
<keyword evidence="1" id="KW-0732">Signal</keyword>
<dbReference type="Proteomes" id="UP000199355">
    <property type="component" value="Unassembled WGS sequence"/>
</dbReference>
<dbReference type="STRING" id="571438.SAMN05192586_10873"/>
<name>A0A1G7MBH2_9BACT</name>
<feature type="chain" id="PRO_5011449450" description="MbtF" evidence="1">
    <location>
        <begin position="28"/>
        <end position="147"/>
    </location>
</feature>
<feature type="signal peptide" evidence="1">
    <location>
        <begin position="1"/>
        <end position="27"/>
    </location>
</feature>
<dbReference type="RefSeq" id="WP_092153526.1">
    <property type="nucleotide sequence ID" value="NZ_FNBX01000008.1"/>
</dbReference>
<accession>A0A1G7MBH2</accession>
<proteinExistence type="predicted"/>
<reference evidence="3" key="1">
    <citation type="submission" date="2016-10" db="EMBL/GenBank/DDBJ databases">
        <authorList>
            <person name="Varghese N."/>
            <person name="Submissions S."/>
        </authorList>
    </citation>
    <scope>NUCLEOTIDE SEQUENCE [LARGE SCALE GENOMIC DNA]</scope>
    <source>
        <strain evidence="3">KHC7</strain>
    </source>
</reference>
<dbReference type="EMBL" id="FNBX01000008">
    <property type="protein sequence ID" value="SDF59112.1"/>
    <property type="molecule type" value="Genomic_DNA"/>
</dbReference>
<gene>
    <name evidence="2" type="ORF">SAMN05192586_10873</name>
</gene>
<protein>
    <recommendedName>
        <fullName evidence="4">MbtF</fullName>
    </recommendedName>
</protein>
<evidence type="ECO:0000313" key="2">
    <source>
        <dbReference type="EMBL" id="SDF59112.1"/>
    </source>
</evidence>
<dbReference type="SUPFAM" id="SSF49777">
    <property type="entry name" value="PEBP-like"/>
    <property type="match status" value="1"/>
</dbReference>
<sequence length="147" mass="16322">MRFKRFRNCLRALLPALCAALLLPACAAKDDDAQEAPHDMSIAVNLRDVHRCSRISPEIQVTNTPPDADYYDVRLVEYTGDAQELFLGGGSWDNDGSGLIPEGGLTRHYRGPCPPAGSPRDYAFVVSAMHRGNMQPLSVRLYRFTQE</sequence>
<dbReference type="InterPro" id="IPR036610">
    <property type="entry name" value="PEBP-like_sf"/>
</dbReference>
<evidence type="ECO:0000256" key="1">
    <source>
        <dbReference type="SAM" id="SignalP"/>
    </source>
</evidence>